<organism evidence="1 2">
    <name type="scientific">Roseivivax halodurans JCM 10272</name>
    <dbReference type="NCBI Taxonomy" id="1449350"/>
    <lineage>
        <taxon>Bacteria</taxon>
        <taxon>Pseudomonadati</taxon>
        <taxon>Pseudomonadota</taxon>
        <taxon>Alphaproteobacteria</taxon>
        <taxon>Rhodobacterales</taxon>
        <taxon>Roseobacteraceae</taxon>
        <taxon>Roseivivax</taxon>
    </lineage>
</organism>
<dbReference type="Gene3D" id="3.90.550.10">
    <property type="entry name" value="Spore Coat Polysaccharide Biosynthesis Protein SpsA, Chain A"/>
    <property type="match status" value="1"/>
</dbReference>
<evidence type="ECO:0008006" key="3">
    <source>
        <dbReference type="Google" id="ProtNLM"/>
    </source>
</evidence>
<reference evidence="1 2" key="1">
    <citation type="submission" date="2014-01" db="EMBL/GenBank/DDBJ databases">
        <title>Roseivivax halodurans JCM 10272 Genome Sequencing.</title>
        <authorList>
            <person name="Lai Q."/>
            <person name="Li G."/>
            <person name="Shao Z."/>
        </authorList>
    </citation>
    <scope>NUCLEOTIDE SEQUENCE [LARGE SCALE GENOMIC DNA]</scope>
    <source>
        <strain evidence="1 2">JCM 10272</strain>
    </source>
</reference>
<comment type="caution">
    <text evidence="1">The sequence shown here is derived from an EMBL/GenBank/DDBJ whole genome shotgun (WGS) entry which is preliminary data.</text>
</comment>
<evidence type="ECO:0000313" key="2">
    <source>
        <dbReference type="Proteomes" id="UP000022447"/>
    </source>
</evidence>
<gene>
    <name evidence="1" type="ORF">OCH239_12640</name>
</gene>
<accession>X7EAV4</accession>
<dbReference type="AlphaFoldDB" id="X7EAV4"/>
<dbReference type="Proteomes" id="UP000022447">
    <property type="component" value="Unassembled WGS sequence"/>
</dbReference>
<name>X7EAV4_9RHOB</name>
<dbReference type="STRING" id="1449350.OCH239_12640"/>
<keyword evidence="2" id="KW-1185">Reference proteome</keyword>
<protein>
    <recommendedName>
        <fullName evidence="3">Glycosyltransferase 2-like domain-containing protein</fullName>
    </recommendedName>
</protein>
<dbReference type="eggNOG" id="COG1216">
    <property type="taxonomic scope" value="Bacteria"/>
</dbReference>
<sequence>MAERADLVGGTLTVFDETPPPRTGAEAFETVFAFNNRRYIERKGFSVTANLLTTRRVFEAIGGFRHGMSEDLDWCRRATEAGFALAHDDNLRVAHPTRQDWPELMRKWRRLTDEAWGLKGRSGGARAKWVLQALAMPASALAHLPKVLTHPNLSASEKRAAALTLLRLRLVRMGWMLRQAVV</sequence>
<dbReference type="InterPro" id="IPR029044">
    <property type="entry name" value="Nucleotide-diphossugar_trans"/>
</dbReference>
<dbReference type="PATRIC" id="fig|1449350.3.peg.3589"/>
<dbReference type="SUPFAM" id="SSF53448">
    <property type="entry name" value="Nucleotide-diphospho-sugar transferases"/>
    <property type="match status" value="1"/>
</dbReference>
<dbReference type="EMBL" id="JALZ01000032">
    <property type="protein sequence ID" value="ETX13219.1"/>
    <property type="molecule type" value="Genomic_DNA"/>
</dbReference>
<evidence type="ECO:0000313" key="1">
    <source>
        <dbReference type="EMBL" id="ETX13219.1"/>
    </source>
</evidence>
<proteinExistence type="predicted"/>